<evidence type="ECO:0000256" key="1">
    <source>
        <dbReference type="PIRNR" id="PIRNR033490"/>
    </source>
</evidence>
<keyword evidence="1" id="KW-0378">Hydrolase</keyword>
<dbReference type="PANTHER" id="PTHR33988">
    <property type="entry name" value="ENDORIBONUCLEASE MAZF-RELATED"/>
    <property type="match status" value="1"/>
</dbReference>
<dbReference type="EMBL" id="JACNJH010000239">
    <property type="protein sequence ID" value="MBC8362970.1"/>
    <property type="molecule type" value="Genomic_DNA"/>
</dbReference>
<comment type="similarity">
    <text evidence="1">Belongs to the PemK/MazF family.</text>
</comment>
<gene>
    <name evidence="2" type="ORF">H8E23_16420</name>
</gene>
<proteinExistence type="inferred from homology"/>
<protein>
    <recommendedName>
        <fullName evidence="1">mRNA interferase</fullName>
        <ecNumber evidence="1">3.1.-.-</ecNumber>
    </recommendedName>
</protein>
<reference evidence="2 3" key="1">
    <citation type="submission" date="2020-08" db="EMBL/GenBank/DDBJ databases">
        <title>Bridging the membrane lipid divide: bacteria of the FCB group superphylum have the potential to synthesize archaeal ether lipids.</title>
        <authorList>
            <person name="Villanueva L."/>
            <person name="Von Meijenfeldt F.A.B."/>
            <person name="Westbye A.B."/>
            <person name="Yadav S."/>
            <person name="Hopmans E.C."/>
            <person name="Dutilh B.E."/>
            <person name="Sinninghe Damste J.S."/>
        </authorList>
    </citation>
    <scope>NUCLEOTIDE SEQUENCE [LARGE SCALE GENOMIC DNA]</scope>
    <source>
        <strain evidence="2">NIOZ-UU30</strain>
    </source>
</reference>
<organism evidence="2 3">
    <name type="scientific">Candidatus Desulfatibia profunda</name>
    <dbReference type="NCBI Taxonomy" id="2841695"/>
    <lineage>
        <taxon>Bacteria</taxon>
        <taxon>Pseudomonadati</taxon>
        <taxon>Thermodesulfobacteriota</taxon>
        <taxon>Desulfobacteria</taxon>
        <taxon>Desulfobacterales</taxon>
        <taxon>Desulfobacterales incertae sedis</taxon>
        <taxon>Candidatus Desulfatibia</taxon>
    </lineage>
</organism>
<dbReference type="GO" id="GO:0003677">
    <property type="term" value="F:DNA binding"/>
    <property type="evidence" value="ECO:0007669"/>
    <property type="project" value="InterPro"/>
</dbReference>
<dbReference type="GO" id="GO:0016787">
    <property type="term" value="F:hydrolase activity"/>
    <property type="evidence" value="ECO:0007669"/>
    <property type="project" value="UniProtKB-KW"/>
</dbReference>
<comment type="function">
    <text evidence="1">Toxic component of a type II toxin-antitoxin (TA) system.</text>
</comment>
<comment type="caution">
    <text evidence="2">The sequence shown here is derived from an EMBL/GenBank/DDBJ whole genome shotgun (WGS) entry which is preliminary data.</text>
</comment>
<accession>A0A8J6NPI2</accession>
<dbReference type="Proteomes" id="UP000603434">
    <property type="component" value="Unassembled WGS sequence"/>
</dbReference>
<dbReference type="AlphaFoldDB" id="A0A8J6NPI2"/>
<dbReference type="GO" id="GO:0004521">
    <property type="term" value="F:RNA endonuclease activity"/>
    <property type="evidence" value="ECO:0007669"/>
    <property type="project" value="TreeGrafter"/>
</dbReference>
<evidence type="ECO:0000313" key="3">
    <source>
        <dbReference type="Proteomes" id="UP000603434"/>
    </source>
</evidence>
<dbReference type="InterPro" id="IPR003477">
    <property type="entry name" value="PemK-like"/>
</dbReference>
<keyword evidence="1" id="KW-0540">Nuclease</keyword>
<dbReference type="GO" id="GO:0016075">
    <property type="term" value="P:rRNA catabolic process"/>
    <property type="evidence" value="ECO:0007669"/>
    <property type="project" value="TreeGrafter"/>
</dbReference>
<dbReference type="SUPFAM" id="SSF50118">
    <property type="entry name" value="Cell growth inhibitor/plasmid maintenance toxic component"/>
    <property type="match status" value="1"/>
</dbReference>
<dbReference type="PIRSF" id="PIRSF033490">
    <property type="entry name" value="MazF"/>
    <property type="match status" value="1"/>
</dbReference>
<dbReference type="EC" id="3.1.-.-" evidence="1"/>
<dbReference type="GO" id="GO:0006402">
    <property type="term" value="P:mRNA catabolic process"/>
    <property type="evidence" value="ECO:0007669"/>
    <property type="project" value="TreeGrafter"/>
</dbReference>
<dbReference type="Pfam" id="PF02452">
    <property type="entry name" value="PemK_toxin"/>
    <property type="match status" value="1"/>
</dbReference>
<sequence>MNQAEIWEIDLSPTVGAEIRKIRPAVIINDDAIGVLPLRVIVPITGWKDQFIDVLWMVKLVPNPENNLTKISAADCFQIRSVSMRRFVKKIGAVSRKELAQIKEAIKAVIDAD</sequence>
<dbReference type="Gene3D" id="2.30.30.110">
    <property type="match status" value="1"/>
</dbReference>
<keyword evidence="1" id="KW-0255">Endonuclease</keyword>
<dbReference type="InterPro" id="IPR011067">
    <property type="entry name" value="Plasmid_toxin/cell-grow_inhib"/>
</dbReference>
<evidence type="ECO:0000313" key="2">
    <source>
        <dbReference type="EMBL" id="MBC8362970.1"/>
    </source>
</evidence>
<name>A0A8J6NPI2_9BACT</name>